<name>A0A2C5YE44_9HYPO</name>
<keyword evidence="2" id="KW-1185">Reference proteome</keyword>
<gene>
    <name evidence="1" type="ORF">CDD81_1477</name>
</gene>
<dbReference type="Proteomes" id="UP000226192">
    <property type="component" value="Unassembled WGS sequence"/>
</dbReference>
<evidence type="ECO:0000313" key="1">
    <source>
        <dbReference type="EMBL" id="PHH65750.1"/>
    </source>
</evidence>
<proteinExistence type="predicted"/>
<sequence length="106" mass="11612">MVLPLDRMTEEIFFIPNTTAARTGGSRPSCFSYSFAATAIYSSTMSLMTPVKEPFMAFALCDGSRRAPHGRRTLLYRRGKKAILVQFSCSRAARRAANAAIVAADN</sequence>
<comment type="caution">
    <text evidence="1">The sequence shown here is derived from an EMBL/GenBank/DDBJ whole genome shotgun (WGS) entry which is preliminary data.</text>
</comment>
<reference evidence="1 2" key="1">
    <citation type="submission" date="2017-06" db="EMBL/GenBank/DDBJ databases">
        <title>Ant-infecting Ophiocordyceps genomes reveal a high diversity of potential behavioral manipulation genes and a possible major role for enterotoxins.</title>
        <authorList>
            <person name="De Bekker C."/>
            <person name="Evans H.C."/>
            <person name="Brachmann A."/>
            <person name="Hughes D.P."/>
        </authorList>
    </citation>
    <scope>NUCLEOTIDE SEQUENCE [LARGE SCALE GENOMIC DNA]</scope>
    <source>
        <strain evidence="1 2">Map64</strain>
    </source>
</reference>
<protein>
    <submittedName>
        <fullName evidence="1">Uncharacterized protein</fullName>
    </submittedName>
</protein>
<organism evidence="1 2">
    <name type="scientific">Ophiocordyceps australis</name>
    <dbReference type="NCBI Taxonomy" id="1399860"/>
    <lineage>
        <taxon>Eukaryota</taxon>
        <taxon>Fungi</taxon>
        <taxon>Dikarya</taxon>
        <taxon>Ascomycota</taxon>
        <taxon>Pezizomycotina</taxon>
        <taxon>Sordariomycetes</taxon>
        <taxon>Hypocreomycetidae</taxon>
        <taxon>Hypocreales</taxon>
        <taxon>Ophiocordycipitaceae</taxon>
        <taxon>Ophiocordyceps</taxon>
    </lineage>
</organism>
<dbReference type="AlphaFoldDB" id="A0A2C5YE44"/>
<evidence type="ECO:0000313" key="2">
    <source>
        <dbReference type="Proteomes" id="UP000226192"/>
    </source>
</evidence>
<dbReference type="EMBL" id="NJET01000014">
    <property type="protein sequence ID" value="PHH65750.1"/>
    <property type="molecule type" value="Genomic_DNA"/>
</dbReference>
<accession>A0A2C5YE44</accession>